<reference evidence="1" key="1">
    <citation type="submission" date="2021-04" db="EMBL/GenBank/DDBJ databases">
        <authorList>
            <person name="Chebbi M.A.C M."/>
        </authorList>
    </citation>
    <scope>NUCLEOTIDE SEQUENCE</scope>
</reference>
<accession>A0A8J2HP88</accession>
<evidence type="ECO:0000313" key="1">
    <source>
        <dbReference type="EMBL" id="CAG5101141.1"/>
    </source>
</evidence>
<keyword evidence="2" id="KW-1185">Reference proteome</keyword>
<sequence length="194" mass="22493">GRRGGCRRRFTPLRSLLSFQSTRRRRDDSRSSGYWNSISNHTLGNKRCIKAGRSFASIPQLSSSSVPIFLVTRKSIQNTCIPAAGFLKEFIKYADINLKCLITVRRIISLKYNLLIKLTECIHVSSEQQRRTKAFEWVVCAGMTMSSNLITGSSRNRYHRHHLLGYYLHHYTQAQGAFRFILLELKLYLFHLYS</sequence>
<protein>
    <submittedName>
        <fullName evidence="1">Uncharacterized protein</fullName>
    </submittedName>
</protein>
<organism evidence="1 2">
    <name type="scientific">Cotesia congregata</name>
    <name type="common">Parasitoid wasp</name>
    <name type="synonym">Apanteles congregatus</name>
    <dbReference type="NCBI Taxonomy" id="51543"/>
    <lineage>
        <taxon>Eukaryota</taxon>
        <taxon>Metazoa</taxon>
        <taxon>Ecdysozoa</taxon>
        <taxon>Arthropoda</taxon>
        <taxon>Hexapoda</taxon>
        <taxon>Insecta</taxon>
        <taxon>Pterygota</taxon>
        <taxon>Neoptera</taxon>
        <taxon>Endopterygota</taxon>
        <taxon>Hymenoptera</taxon>
        <taxon>Apocrita</taxon>
        <taxon>Ichneumonoidea</taxon>
        <taxon>Braconidae</taxon>
        <taxon>Microgastrinae</taxon>
        <taxon>Cotesia</taxon>
    </lineage>
</organism>
<dbReference type="EMBL" id="CAJNRD030001122">
    <property type="protein sequence ID" value="CAG5101141.1"/>
    <property type="molecule type" value="Genomic_DNA"/>
</dbReference>
<proteinExistence type="predicted"/>
<dbReference type="Proteomes" id="UP000786811">
    <property type="component" value="Unassembled WGS sequence"/>
</dbReference>
<comment type="caution">
    <text evidence="1">The sequence shown here is derived from an EMBL/GenBank/DDBJ whole genome shotgun (WGS) entry which is preliminary data.</text>
</comment>
<name>A0A8J2HP88_COTCN</name>
<evidence type="ECO:0000313" key="2">
    <source>
        <dbReference type="Proteomes" id="UP000786811"/>
    </source>
</evidence>
<dbReference type="AlphaFoldDB" id="A0A8J2HP88"/>
<gene>
    <name evidence="1" type="ORF">HICCMSTLAB_LOCUS10214</name>
</gene>
<feature type="non-terminal residue" evidence="1">
    <location>
        <position position="1"/>
    </location>
</feature>
<feature type="non-terminal residue" evidence="1">
    <location>
        <position position="194"/>
    </location>
</feature>